<evidence type="ECO:0000256" key="2">
    <source>
        <dbReference type="SAM" id="Phobius"/>
    </source>
</evidence>
<sequence length="238" mass="27581">MPQRYWIIIFTYILVQVSPLFGMGLFERVFPSMEKVDHFVYWHLFSYTIAALVMLYLVQEDMKPKNMRDREGIGKLIGWSIGGVFIAYGAQMLANIINFQFIGIDQTSENTMDIISIIEANYWFIIVPIVFAPFFEELIFRKIFFGQLYKRMNFFFAALLSSLIFSALHLDFTFTLTYVAMGFAFSYLYVKTKRIIVPMIAHGAMNATAVLINLFVDIEDLERRLQELENTATILIGG</sequence>
<organism evidence="4 5">
    <name type="scientific">Allobacillus salarius</name>
    <dbReference type="NCBI Taxonomy" id="1955272"/>
    <lineage>
        <taxon>Bacteria</taxon>
        <taxon>Bacillati</taxon>
        <taxon>Bacillota</taxon>
        <taxon>Bacilli</taxon>
        <taxon>Bacillales</taxon>
        <taxon>Bacillaceae</taxon>
        <taxon>Allobacillus</taxon>
    </lineage>
</organism>
<evidence type="ECO:0000259" key="3">
    <source>
        <dbReference type="Pfam" id="PF02517"/>
    </source>
</evidence>
<keyword evidence="4" id="KW-0645">Protease</keyword>
<reference evidence="4 5" key="1">
    <citation type="submission" date="2019-07" db="EMBL/GenBank/DDBJ databases">
        <title>Allobacillus sp. nov. SKP isolated from shrimp paste of Euphausiacea.</title>
        <authorList>
            <person name="Kanchanasin P."/>
            <person name="Tanasupawat S."/>
            <person name="Shi W."/>
            <person name="Wu L."/>
            <person name="Ma J."/>
        </authorList>
    </citation>
    <scope>NUCLEOTIDE SEQUENCE [LARGE SCALE GENOMIC DNA]</scope>
    <source>
        <strain evidence="4 5">SKP4-8</strain>
    </source>
</reference>
<name>A0A556PGN6_9BACI</name>
<proteinExistence type="predicted"/>
<keyword evidence="5" id="KW-1185">Reference proteome</keyword>
<dbReference type="GO" id="GO:0004175">
    <property type="term" value="F:endopeptidase activity"/>
    <property type="evidence" value="ECO:0007669"/>
    <property type="project" value="UniProtKB-ARBA"/>
</dbReference>
<dbReference type="Pfam" id="PF02517">
    <property type="entry name" value="Rce1-like"/>
    <property type="match status" value="1"/>
</dbReference>
<feature type="transmembrane region" description="Helical" evidence="2">
    <location>
        <begin position="156"/>
        <end position="189"/>
    </location>
</feature>
<feature type="transmembrane region" description="Helical" evidence="2">
    <location>
        <begin position="5"/>
        <end position="26"/>
    </location>
</feature>
<feature type="transmembrane region" description="Helical" evidence="2">
    <location>
        <begin position="79"/>
        <end position="102"/>
    </location>
</feature>
<dbReference type="AlphaFoldDB" id="A0A556PGN6"/>
<dbReference type="InterPro" id="IPR003675">
    <property type="entry name" value="Rce1/LyrA-like_dom"/>
</dbReference>
<evidence type="ECO:0000313" key="5">
    <source>
        <dbReference type="Proteomes" id="UP000316425"/>
    </source>
</evidence>
<protein>
    <submittedName>
        <fullName evidence="4">CPBP family intramembrane metalloprotease</fullName>
    </submittedName>
</protein>
<feature type="transmembrane region" description="Helical" evidence="2">
    <location>
        <begin position="114"/>
        <end position="135"/>
    </location>
</feature>
<keyword evidence="2" id="KW-1133">Transmembrane helix</keyword>
<feature type="transmembrane region" description="Helical" evidence="2">
    <location>
        <begin position="195"/>
        <end position="216"/>
    </location>
</feature>
<feature type="transmembrane region" description="Helical" evidence="2">
    <location>
        <begin position="38"/>
        <end position="58"/>
    </location>
</feature>
<dbReference type="OrthoDB" id="2194912at2"/>
<evidence type="ECO:0000256" key="1">
    <source>
        <dbReference type="SAM" id="Coils"/>
    </source>
</evidence>
<dbReference type="GO" id="GO:0008237">
    <property type="term" value="F:metallopeptidase activity"/>
    <property type="evidence" value="ECO:0007669"/>
    <property type="project" value="UniProtKB-KW"/>
</dbReference>
<keyword evidence="4" id="KW-0482">Metalloprotease</keyword>
<feature type="domain" description="CAAX prenyl protease 2/Lysostaphin resistance protein A-like" evidence="3">
    <location>
        <begin position="121"/>
        <end position="207"/>
    </location>
</feature>
<keyword evidence="1" id="KW-0175">Coiled coil</keyword>
<dbReference type="GO" id="GO:0080120">
    <property type="term" value="P:CAAX-box protein maturation"/>
    <property type="evidence" value="ECO:0007669"/>
    <property type="project" value="UniProtKB-ARBA"/>
</dbReference>
<keyword evidence="2" id="KW-0472">Membrane</keyword>
<comment type="caution">
    <text evidence="4">The sequence shown here is derived from an EMBL/GenBank/DDBJ whole genome shotgun (WGS) entry which is preliminary data.</text>
</comment>
<dbReference type="Proteomes" id="UP000316425">
    <property type="component" value="Unassembled WGS sequence"/>
</dbReference>
<dbReference type="PANTHER" id="PTHR36435:SF6">
    <property type="entry name" value="ABORTIVE INFECTION PROTEIN"/>
    <property type="match status" value="1"/>
</dbReference>
<dbReference type="GO" id="GO:0006508">
    <property type="term" value="P:proteolysis"/>
    <property type="evidence" value="ECO:0007669"/>
    <property type="project" value="UniProtKB-KW"/>
</dbReference>
<dbReference type="EMBL" id="VMHE01000015">
    <property type="protein sequence ID" value="TSJ63566.1"/>
    <property type="molecule type" value="Genomic_DNA"/>
</dbReference>
<gene>
    <name evidence="4" type="ORF">FPQ13_08870</name>
</gene>
<keyword evidence="2" id="KW-0812">Transmembrane</keyword>
<dbReference type="InterPro" id="IPR052710">
    <property type="entry name" value="CAAX_protease"/>
</dbReference>
<keyword evidence="4" id="KW-0378">Hydrolase</keyword>
<feature type="coiled-coil region" evidence="1">
    <location>
        <begin position="211"/>
        <end position="238"/>
    </location>
</feature>
<dbReference type="RefSeq" id="WP_144088985.1">
    <property type="nucleotide sequence ID" value="NZ_VMHE01000015.1"/>
</dbReference>
<evidence type="ECO:0000313" key="4">
    <source>
        <dbReference type="EMBL" id="TSJ63566.1"/>
    </source>
</evidence>
<accession>A0A556PGN6</accession>
<dbReference type="PANTHER" id="PTHR36435">
    <property type="entry name" value="SLR1288 PROTEIN"/>
    <property type="match status" value="1"/>
</dbReference>